<accession>A0A3D9VGH4</accession>
<comment type="caution">
    <text evidence="3">The sequence shown here is derived from an EMBL/GenBank/DDBJ whole genome shotgun (WGS) entry which is preliminary data.</text>
</comment>
<dbReference type="PROSITE" id="PS51704">
    <property type="entry name" value="GP_PDE"/>
    <property type="match status" value="1"/>
</dbReference>
<dbReference type="PANTHER" id="PTHR46211:SF1">
    <property type="entry name" value="GLYCEROPHOSPHODIESTER PHOSPHODIESTERASE, CYTOPLASMIC"/>
    <property type="match status" value="1"/>
</dbReference>
<evidence type="ECO:0000313" key="4">
    <source>
        <dbReference type="Proteomes" id="UP000256485"/>
    </source>
</evidence>
<dbReference type="EMBL" id="QTUC01000001">
    <property type="protein sequence ID" value="REF37284.1"/>
    <property type="molecule type" value="Genomic_DNA"/>
</dbReference>
<name>A0A3D9VGH4_THECX</name>
<dbReference type="OrthoDB" id="9758957at2"/>
<dbReference type="Pfam" id="PF03009">
    <property type="entry name" value="GDPD"/>
    <property type="match status" value="1"/>
</dbReference>
<dbReference type="GO" id="GO:0006629">
    <property type="term" value="P:lipid metabolic process"/>
    <property type="evidence" value="ECO:0007669"/>
    <property type="project" value="InterPro"/>
</dbReference>
<sequence length="420" mass="44543">MGKVPLVGEVRSMDSAAMVEASEMSAASTDGASARRDRALVIAHRGASGLAPENTLVAIEEAARQGADFVEVDVVLTSDGVPVLFHDRTLRRTTNVAELYPERADAPVSAFTLAELRKLDAGSWFDDAYAGVQIATLDEALEVLREHGLGLWAELKSPVPNPDLVRATVDVLRRTPGDWLDDRTRLTVTSFNLDVLARFVEEVGPDVTVGAIAERVPDDATLRELARWVDFFVPNQRKLRAGDIVRMRAAGLRTAFWTPNDPVSAVALLVQGADGLIQNYPAVMTALVAGRPPFPEPTVVIERVAVSGTDTPGGPDGRDGDQATAHAPEPATAAHVVLRNVADRPVDVTGWFLRDDPGYRVHIGADQPIPAGGTLSVYVGPDASVAGSGGAGVFNRARSSVALHRADGSLADVVSGEPRP</sequence>
<dbReference type="InterPro" id="IPR017946">
    <property type="entry name" value="PLC-like_Pdiesterase_TIM-brl"/>
</dbReference>
<evidence type="ECO:0000259" key="2">
    <source>
        <dbReference type="PROSITE" id="PS51704"/>
    </source>
</evidence>
<dbReference type="AlphaFoldDB" id="A0A3D9VGH4"/>
<dbReference type="Gene3D" id="3.20.20.190">
    <property type="entry name" value="Phosphatidylinositol (PI) phosphodiesterase"/>
    <property type="match status" value="1"/>
</dbReference>
<reference evidence="3 4" key="1">
    <citation type="submission" date="2018-08" db="EMBL/GenBank/DDBJ databases">
        <title>Sequencing the genomes of 1000 actinobacteria strains.</title>
        <authorList>
            <person name="Klenk H.-P."/>
        </authorList>
    </citation>
    <scope>NUCLEOTIDE SEQUENCE [LARGE SCALE GENOMIC DNA]</scope>
    <source>
        <strain evidence="3 4">DSM 22891</strain>
    </source>
</reference>
<evidence type="ECO:0000256" key="1">
    <source>
        <dbReference type="SAM" id="MobiDB-lite"/>
    </source>
</evidence>
<evidence type="ECO:0000313" key="3">
    <source>
        <dbReference type="EMBL" id="REF37284.1"/>
    </source>
</evidence>
<dbReference type="GO" id="GO:0008081">
    <property type="term" value="F:phosphoric diester hydrolase activity"/>
    <property type="evidence" value="ECO:0007669"/>
    <property type="project" value="InterPro"/>
</dbReference>
<proteinExistence type="predicted"/>
<organism evidence="3 4">
    <name type="scientific">Thermasporomyces composti</name>
    <dbReference type="NCBI Taxonomy" id="696763"/>
    <lineage>
        <taxon>Bacteria</taxon>
        <taxon>Bacillati</taxon>
        <taxon>Actinomycetota</taxon>
        <taxon>Actinomycetes</taxon>
        <taxon>Propionibacteriales</taxon>
        <taxon>Nocardioidaceae</taxon>
        <taxon>Thermasporomyces</taxon>
    </lineage>
</organism>
<feature type="region of interest" description="Disordered" evidence="1">
    <location>
        <begin position="307"/>
        <end position="326"/>
    </location>
</feature>
<gene>
    <name evidence="3" type="ORF">DFJ64_2725</name>
</gene>
<keyword evidence="4" id="KW-1185">Reference proteome</keyword>
<dbReference type="InterPro" id="IPR030395">
    <property type="entry name" value="GP_PDE_dom"/>
</dbReference>
<feature type="domain" description="GP-PDE" evidence="2">
    <location>
        <begin position="39"/>
        <end position="288"/>
    </location>
</feature>
<dbReference type="RefSeq" id="WP_115850768.1">
    <property type="nucleotide sequence ID" value="NZ_QTUC01000001.1"/>
</dbReference>
<dbReference type="SUPFAM" id="SSF51695">
    <property type="entry name" value="PLC-like phosphodiesterases"/>
    <property type="match status" value="1"/>
</dbReference>
<protein>
    <submittedName>
        <fullName evidence="3">Glycerophosphoryl diester phosphodiesterase</fullName>
    </submittedName>
</protein>
<dbReference type="Proteomes" id="UP000256485">
    <property type="component" value="Unassembled WGS sequence"/>
</dbReference>
<dbReference type="PANTHER" id="PTHR46211">
    <property type="entry name" value="GLYCEROPHOSPHORYL DIESTER PHOSPHODIESTERASE"/>
    <property type="match status" value="1"/>
</dbReference>